<sequence>MVLENRRGLAKSQGQSASYNESESEKWEENSAADYTEDSEVSDAADAEEEELGKERDDAFAEEVNTAVCLAPSETKPMTRIGSDEDCSDGDEDSSDFSTDDGDDTAISRQTAQDQEPANESQDSTAAVVQSVTDADTNADSKELSIEDLPAQLHVDIESIAADAAAEKAKSCLCLLLLMTC</sequence>
<keyword evidence="3" id="KW-1185">Reference proteome</keyword>
<accession>A0A7J7KD06</accession>
<protein>
    <submittedName>
        <fullName evidence="2">Uncharacterized protein</fullName>
    </submittedName>
</protein>
<feature type="region of interest" description="Disordered" evidence="1">
    <location>
        <begin position="1"/>
        <end position="149"/>
    </location>
</feature>
<dbReference type="AlphaFoldDB" id="A0A7J7KD06"/>
<comment type="caution">
    <text evidence="2">The sequence shown here is derived from an EMBL/GenBank/DDBJ whole genome shotgun (WGS) entry which is preliminary data.</text>
</comment>
<organism evidence="2 3">
    <name type="scientific">Bugula neritina</name>
    <name type="common">Brown bryozoan</name>
    <name type="synonym">Sertularia neritina</name>
    <dbReference type="NCBI Taxonomy" id="10212"/>
    <lineage>
        <taxon>Eukaryota</taxon>
        <taxon>Metazoa</taxon>
        <taxon>Spiralia</taxon>
        <taxon>Lophotrochozoa</taxon>
        <taxon>Bryozoa</taxon>
        <taxon>Gymnolaemata</taxon>
        <taxon>Cheilostomatida</taxon>
        <taxon>Flustrina</taxon>
        <taxon>Buguloidea</taxon>
        <taxon>Bugulidae</taxon>
        <taxon>Bugula</taxon>
    </lineage>
</organism>
<dbReference type="EMBL" id="VXIV02000707">
    <property type="protein sequence ID" value="KAF6036529.1"/>
    <property type="molecule type" value="Genomic_DNA"/>
</dbReference>
<evidence type="ECO:0000313" key="3">
    <source>
        <dbReference type="Proteomes" id="UP000593567"/>
    </source>
</evidence>
<gene>
    <name evidence="2" type="ORF">EB796_005168</name>
</gene>
<feature type="compositionally biased region" description="Polar residues" evidence="1">
    <location>
        <begin position="107"/>
        <end position="138"/>
    </location>
</feature>
<feature type="compositionally biased region" description="Acidic residues" evidence="1">
    <location>
        <begin position="35"/>
        <end position="52"/>
    </location>
</feature>
<name>A0A7J7KD06_BUGNE</name>
<evidence type="ECO:0000313" key="2">
    <source>
        <dbReference type="EMBL" id="KAF6036529.1"/>
    </source>
</evidence>
<reference evidence="2" key="1">
    <citation type="submission" date="2020-06" db="EMBL/GenBank/DDBJ databases">
        <title>Draft genome of Bugula neritina, a colonial animal packing powerful symbionts and potential medicines.</title>
        <authorList>
            <person name="Rayko M."/>
        </authorList>
    </citation>
    <scope>NUCLEOTIDE SEQUENCE [LARGE SCALE GENOMIC DNA]</scope>
    <source>
        <strain evidence="2">Kwan_BN1</strain>
    </source>
</reference>
<dbReference type="Proteomes" id="UP000593567">
    <property type="component" value="Unassembled WGS sequence"/>
</dbReference>
<evidence type="ECO:0000256" key="1">
    <source>
        <dbReference type="SAM" id="MobiDB-lite"/>
    </source>
</evidence>
<feature type="compositionally biased region" description="Acidic residues" evidence="1">
    <location>
        <begin position="84"/>
        <end position="104"/>
    </location>
</feature>
<proteinExistence type="predicted"/>